<dbReference type="PROSITE" id="PS00092">
    <property type="entry name" value="N6_MTASE"/>
    <property type="match status" value="1"/>
</dbReference>
<dbReference type="InterPro" id="IPR046977">
    <property type="entry name" value="RsmC/RlmG"/>
</dbReference>
<feature type="domain" description="Methyltransferase small N-terminal" evidence="7">
    <location>
        <begin position="33"/>
        <end position="125"/>
    </location>
</feature>
<feature type="domain" description="Methyltransferase small" evidence="6">
    <location>
        <begin position="173"/>
        <end position="342"/>
    </location>
</feature>
<dbReference type="InterPro" id="IPR013675">
    <property type="entry name" value="Mtase_sm_N"/>
</dbReference>
<keyword evidence="4 8" id="KW-0808">Transferase</keyword>
<dbReference type="PRINTS" id="PR00507">
    <property type="entry name" value="N12N6MTFRASE"/>
</dbReference>
<dbReference type="Gene3D" id="3.40.50.150">
    <property type="entry name" value="Vaccinia Virus protein VP39"/>
    <property type="match status" value="2"/>
</dbReference>
<dbReference type="CDD" id="cd02440">
    <property type="entry name" value="AdoMet_MTases"/>
    <property type="match status" value="1"/>
</dbReference>
<dbReference type="AlphaFoldDB" id="A0A063Y2F4"/>
<sequence>MNPTDPATTLLHQYIAQAPADSLWWVDENILLIPEQRPGIRAITNRYDLYQQLKARQWQVTFNDFDSGQILPASLSCVLLRLPKEKALVHYLINQTARLLRPGGELWLIGDKSEGVRGFNKRAAERLGGPLSEHKVSAGLWFARISHDPQQAGNDLDDQHYTETRPVTDRHGYSFISKPGLYGWQKVDPGSAFLIAELPTMLNQPFPLSGRVLDLGCGFGYLSLQTAGTQTQLTCTDNNAAALHCCQANLEAQGILAEVVASNAGDTLQGPYDILLCNPPFHSGFATNLDLTSRFIAASARLLSPQGQACFVVNKHIPLEQKAQRYFARIRLYADNGQFKLIHLSQPKHSQDAS</sequence>
<dbReference type="GO" id="GO:0003676">
    <property type="term" value="F:nucleic acid binding"/>
    <property type="evidence" value="ECO:0007669"/>
    <property type="project" value="InterPro"/>
</dbReference>
<dbReference type="InterPro" id="IPR029063">
    <property type="entry name" value="SAM-dependent_MTases_sf"/>
</dbReference>
<dbReference type="InterPro" id="IPR007848">
    <property type="entry name" value="Small_mtfrase_dom"/>
</dbReference>
<dbReference type="GO" id="GO:0052913">
    <property type="term" value="F:16S rRNA (guanine(966)-N(2))-methyltransferase activity"/>
    <property type="evidence" value="ECO:0007669"/>
    <property type="project" value="UniProtKB-EC"/>
</dbReference>
<evidence type="ECO:0000256" key="5">
    <source>
        <dbReference type="ARBA" id="ARBA00022691"/>
    </source>
</evidence>
<keyword evidence="1" id="KW-0963">Cytoplasm</keyword>
<comment type="caution">
    <text evidence="8">The sequence shown here is derived from an EMBL/GenBank/DDBJ whole genome shotgun (WGS) entry which is preliminary data.</text>
</comment>
<dbReference type="OrthoDB" id="29650at2"/>
<evidence type="ECO:0000313" key="9">
    <source>
        <dbReference type="Proteomes" id="UP000027318"/>
    </source>
</evidence>
<organism evidence="8 9">
    <name type="scientific">Nitrincola lacisaponensis</name>
    <dbReference type="NCBI Taxonomy" id="267850"/>
    <lineage>
        <taxon>Bacteria</taxon>
        <taxon>Pseudomonadati</taxon>
        <taxon>Pseudomonadota</taxon>
        <taxon>Gammaproteobacteria</taxon>
        <taxon>Oceanospirillales</taxon>
        <taxon>Oceanospirillaceae</taxon>
        <taxon>Nitrincola</taxon>
    </lineage>
</organism>
<reference evidence="8 9" key="1">
    <citation type="journal article" date="2005" name="Int. J. Syst. Evol. Microbiol.">
        <title>Nitrincola lacisaponensis gen. nov., sp. nov., a novel alkaliphilic bacterium isolated from an alkaline, saline lake.</title>
        <authorList>
            <person name="Dimitriu P.A."/>
            <person name="Shukla S.K."/>
            <person name="Conradt J."/>
            <person name="Marquez M.C."/>
            <person name="Ventosa A."/>
            <person name="Maglia A."/>
            <person name="Peyton B.M."/>
            <person name="Pinkart H.C."/>
            <person name="Mormile M.R."/>
        </authorList>
    </citation>
    <scope>NUCLEOTIDE SEQUENCE [LARGE SCALE GENOMIC DNA]</scope>
    <source>
        <strain evidence="8 9">4CA</strain>
    </source>
</reference>
<dbReference type="STRING" id="267850.ADINL_2812"/>
<evidence type="ECO:0000259" key="6">
    <source>
        <dbReference type="Pfam" id="PF05175"/>
    </source>
</evidence>
<evidence type="ECO:0000259" key="7">
    <source>
        <dbReference type="Pfam" id="PF08468"/>
    </source>
</evidence>
<accession>A0A063Y2F4</accession>
<keyword evidence="3 8" id="KW-0489">Methyltransferase</keyword>
<dbReference type="PANTHER" id="PTHR47816">
    <property type="entry name" value="RIBOSOMAL RNA SMALL SUBUNIT METHYLTRANSFERASE C"/>
    <property type="match status" value="1"/>
</dbReference>
<evidence type="ECO:0000256" key="2">
    <source>
        <dbReference type="ARBA" id="ARBA00022552"/>
    </source>
</evidence>
<dbReference type="EMBL" id="JMSZ01000040">
    <property type="protein sequence ID" value="KDE38717.1"/>
    <property type="molecule type" value="Genomic_DNA"/>
</dbReference>
<evidence type="ECO:0000256" key="3">
    <source>
        <dbReference type="ARBA" id="ARBA00022603"/>
    </source>
</evidence>
<dbReference type="SUPFAM" id="SSF53335">
    <property type="entry name" value="S-adenosyl-L-methionine-dependent methyltransferases"/>
    <property type="match status" value="1"/>
</dbReference>
<keyword evidence="2" id="KW-0698">rRNA processing</keyword>
<dbReference type="Proteomes" id="UP000027318">
    <property type="component" value="Unassembled WGS sequence"/>
</dbReference>
<dbReference type="EC" id="2.1.1.171" evidence="8"/>
<dbReference type="Pfam" id="PF05175">
    <property type="entry name" value="MTS"/>
    <property type="match status" value="1"/>
</dbReference>
<dbReference type="PANTHER" id="PTHR47816:SF4">
    <property type="entry name" value="RIBOSOMAL RNA SMALL SUBUNIT METHYLTRANSFERASE C"/>
    <property type="match status" value="1"/>
</dbReference>
<dbReference type="Pfam" id="PF08468">
    <property type="entry name" value="MTS_N"/>
    <property type="match status" value="1"/>
</dbReference>
<evidence type="ECO:0000256" key="4">
    <source>
        <dbReference type="ARBA" id="ARBA00022679"/>
    </source>
</evidence>
<dbReference type="InterPro" id="IPR002052">
    <property type="entry name" value="DNA_methylase_N6_adenine_CS"/>
</dbReference>
<keyword evidence="5" id="KW-0949">S-adenosyl-L-methionine</keyword>
<name>A0A063Y2F4_9GAMM</name>
<evidence type="ECO:0000256" key="1">
    <source>
        <dbReference type="ARBA" id="ARBA00022490"/>
    </source>
</evidence>
<dbReference type="RefSeq" id="WP_036549451.1">
    <property type="nucleotide sequence ID" value="NZ_JMSZ01000040.1"/>
</dbReference>
<protein>
    <submittedName>
        <fullName evidence="8">Ribosomal RNA small subunit methyltransferase C</fullName>
        <ecNumber evidence="8">2.1.1.171</ecNumber>
    </submittedName>
</protein>
<gene>
    <name evidence="8" type="ORF">ADINL_2812</name>
</gene>
<evidence type="ECO:0000313" key="8">
    <source>
        <dbReference type="EMBL" id="KDE38717.1"/>
    </source>
</evidence>
<proteinExistence type="predicted"/>
<keyword evidence="9" id="KW-1185">Reference proteome</keyword>